<dbReference type="Pfam" id="PF13559">
    <property type="entry name" value="DUF4129"/>
    <property type="match status" value="1"/>
</dbReference>
<evidence type="ECO:0000313" key="5">
    <source>
        <dbReference type="Proteomes" id="UP000239872"/>
    </source>
</evidence>
<keyword evidence="1" id="KW-0812">Transmembrane</keyword>
<evidence type="ECO:0000256" key="2">
    <source>
        <dbReference type="SAM" id="SignalP"/>
    </source>
</evidence>
<protein>
    <recommendedName>
        <fullName evidence="3">Protein-glutamine gamma-glutamyltransferase-like C-terminal domain-containing protein</fullName>
    </recommendedName>
</protein>
<name>A0A2S7ST04_9BACT</name>
<keyword evidence="2" id="KW-0732">Signal</keyword>
<sequence>MPKRFNSFFISLLCLFIVFASLQTMASESATPVVQEQWEEMTRDKDFGYKNDLEKTEVVKESKPGAFEKILKSIAEFLGDKNVWRLIWILLAGVVVYVVYKLLLSNENILFSRKKKALPTGETEGDEQMGISDWEVLLQKAVSSNDLKLAVRYSYMWLLQMLQESELIKYREDKTNFEYYKELQHTAYKQSFKQISRQYEYVHYGNYPLSATSYNQYVDLFNNVKKQLGR</sequence>
<dbReference type="Proteomes" id="UP000239872">
    <property type="component" value="Unassembled WGS sequence"/>
</dbReference>
<reference evidence="4 5" key="1">
    <citation type="submission" date="2018-01" db="EMBL/GenBank/DDBJ databases">
        <title>A novel member of the phylum Bacteroidetes isolated from glacier ice.</title>
        <authorList>
            <person name="Liu Q."/>
            <person name="Xin Y.-H."/>
        </authorList>
    </citation>
    <scope>NUCLEOTIDE SEQUENCE [LARGE SCALE GENOMIC DNA]</scope>
    <source>
        <strain evidence="4 5">RB1R16</strain>
    </source>
</reference>
<keyword evidence="1" id="KW-0472">Membrane</keyword>
<proteinExistence type="predicted"/>
<organism evidence="4 5">
    <name type="scientific">Flavipsychrobacter stenotrophus</name>
    <dbReference type="NCBI Taxonomy" id="2077091"/>
    <lineage>
        <taxon>Bacteria</taxon>
        <taxon>Pseudomonadati</taxon>
        <taxon>Bacteroidota</taxon>
        <taxon>Chitinophagia</taxon>
        <taxon>Chitinophagales</taxon>
        <taxon>Chitinophagaceae</taxon>
        <taxon>Flavipsychrobacter</taxon>
    </lineage>
</organism>
<keyword evidence="5" id="KW-1185">Reference proteome</keyword>
<evidence type="ECO:0000313" key="4">
    <source>
        <dbReference type="EMBL" id="PQJ09828.1"/>
    </source>
</evidence>
<dbReference type="InterPro" id="IPR025403">
    <property type="entry name" value="TgpA-like_C"/>
</dbReference>
<accession>A0A2S7ST04</accession>
<evidence type="ECO:0000259" key="3">
    <source>
        <dbReference type="Pfam" id="PF13559"/>
    </source>
</evidence>
<feature type="domain" description="Protein-glutamine gamma-glutamyltransferase-like C-terminal" evidence="3">
    <location>
        <begin position="155"/>
        <end position="220"/>
    </location>
</feature>
<feature type="chain" id="PRO_5015411365" description="Protein-glutamine gamma-glutamyltransferase-like C-terminal domain-containing protein" evidence="2">
    <location>
        <begin position="27"/>
        <end position="230"/>
    </location>
</feature>
<feature type="signal peptide" evidence="2">
    <location>
        <begin position="1"/>
        <end position="26"/>
    </location>
</feature>
<evidence type="ECO:0000256" key="1">
    <source>
        <dbReference type="SAM" id="Phobius"/>
    </source>
</evidence>
<dbReference type="EMBL" id="PPSL01000005">
    <property type="protein sequence ID" value="PQJ09828.1"/>
    <property type="molecule type" value="Genomic_DNA"/>
</dbReference>
<keyword evidence="1" id="KW-1133">Transmembrane helix</keyword>
<gene>
    <name evidence="4" type="ORF">CJD36_018055</name>
</gene>
<dbReference type="AlphaFoldDB" id="A0A2S7ST04"/>
<comment type="caution">
    <text evidence="4">The sequence shown here is derived from an EMBL/GenBank/DDBJ whole genome shotgun (WGS) entry which is preliminary data.</text>
</comment>
<feature type="transmembrane region" description="Helical" evidence="1">
    <location>
        <begin position="86"/>
        <end position="104"/>
    </location>
</feature>